<comment type="caution">
    <text evidence="1">The sequence shown here is derived from an EMBL/GenBank/DDBJ whole genome shotgun (WGS) entry which is preliminary data.</text>
</comment>
<gene>
    <name evidence="1" type="ORF">KM312_13630</name>
</gene>
<sequence length="73" mass="7734">MKPLEIRSISVATKRQMAGGFLTFIIPFLLVVSSVSGGMAAVDLVAGEKEAITSTGCIQACGTKRPKKRLKKP</sequence>
<protein>
    <submittedName>
        <fullName evidence="1">Uncharacterized protein</fullName>
    </submittedName>
</protein>
<dbReference type="EMBL" id="JAHHQF010000119">
    <property type="protein sequence ID" value="MBT9283653.1"/>
    <property type="molecule type" value="Genomic_DNA"/>
</dbReference>
<dbReference type="AlphaFoldDB" id="A0A947D6K2"/>
<reference evidence="1" key="1">
    <citation type="journal article" date="2021" name="Microbiology">
        <title>Metagenomic Analysis of the Microbial Community in the Underground Coal Fire Area (Kemerovo Region, Russia) Revealed Predominance of Thermophilic Members of the Phyla Deinococcus-thermus, Aquificae, and Firmicutes.</title>
        <authorList>
            <person name="Kadnikov V."/>
            <person name="Mardanov A.V."/>
            <person name="Beletsky A.V."/>
            <person name="Karnachuk O.V."/>
            <person name="Ravin N.V."/>
        </authorList>
    </citation>
    <scope>NUCLEOTIDE SEQUENCE</scope>
    <source>
        <strain evidence="1">RBS10-49</strain>
    </source>
</reference>
<evidence type="ECO:0000313" key="1">
    <source>
        <dbReference type="EMBL" id="MBT9283653.1"/>
    </source>
</evidence>
<accession>A0A947D6K2</accession>
<evidence type="ECO:0000313" key="2">
    <source>
        <dbReference type="Proteomes" id="UP000748108"/>
    </source>
</evidence>
<name>A0A947D6K2_HYDSH</name>
<dbReference type="Proteomes" id="UP000748108">
    <property type="component" value="Unassembled WGS sequence"/>
</dbReference>
<organism evidence="1 2">
    <name type="scientific">Hydrogenibacillus schlegelii</name>
    <name type="common">Bacillus schlegelii</name>
    <dbReference type="NCBI Taxonomy" id="1484"/>
    <lineage>
        <taxon>Bacteria</taxon>
        <taxon>Bacillati</taxon>
        <taxon>Bacillota</taxon>
        <taxon>Bacilli</taxon>
        <taxon>Bacillales</taxon>
        <taxon>Bacillales Family X. Incertae Sedis</taxon>
        <taxon>Hydrogenibacillus</taxon>
    </lineage>
</organism>
<proteinExistence type="predicted"/>